<dbReference type="EnsemblMetazoa" id="AFAF020923-RA">
    <property type="protein sequence ID" value="AFAF020923-PA"/>
    <property type="gene ID" value="AFAF020923"/>
</dbReference>
<reference evidence="3" key="1">
    <citation type="submission" date="2014-01" db="EMBL/GenBank/DDBJ databases">
        <title>The Genome Sequence of Anopheles farauti FAR1 (V2).</title>
        <authorList>
            <consortium name="The Broad Institute Genomics Platform"/>
            <person name="Neafsey D.E."/>
            <person name="Besansky N."/>
            <person name="Howell P."/>
            <person name="Walton C."/>
            <person name="Young S.K."/>
            <person name="Zeng Q."/>
            <person name="Gargeya S."/>
            <person name="Fitzgerald M."/>
            <person name="Haas B."/>
            <person name="Abouelleil A."/>
            <person name="Allen A.W."/>
            <person name="Alvarado L."/>
            <person name="Arachchi H.M."/>
            <person name="Berlin A.M."/>
            <person name="Chapman S.B."/>
            <person name="Gainer-Dewar J."/>
            <person name="Goldberg J."/>
            <person name="Griggs A."/>
            <person name="Gujja S."/>
            <person name="Hansen M."/>
            <person name="Howarth C."/>
            <person name="Imamovic A."/>
            <person name="Ireland A."/>
            <person name="Larimer J."/>
            <person name="McCowan C."/>
            <person name="Murphy C."/>
            <person name="Pearson M."/>
            <person name="Poon T.W."/>
            <person name="Priest M."/>
            <person name="Roberts A."/>
            <person name="Saif S."/>
            <person name="Shea T."/>
            <person name="Sisk P."/>
            <person name="Sykes S."/>
            <person name="Wortman J."/>
            <person name="Nusbaum C."/>
            <person name="Birren B."/>
        </authorList>
    </citation>
    <scope>NUCLEOTIDE SEQUENCE [LARGE SCALE GENOMIC DNA]</scope>
    <source>
        <strain evidence="3">FAR1</strain>
    </source>
</reference>
<feature type="region of interest" description="Disordered" evidence="1">
    <location>
        <begin position="17"/>
        <end position="69"/>
    </location>
</feature>
<feature type="region of interest" description="Disordered" evidence="1">
    <location>
        <begin position="150"/>
        <end position="199"/>
    </location>
</feature>
<evidence type="ECO:0000256" key="1">
    <source>
        <dbReference type="SAM" id="MobiDB-lite"/>
    </source>
</evidence>
<dbReference type="AlphaFoldDB" id="A0A182R146"/>
<dbReference type="Proteomes" id="UP000075886">
    <property type="component" value="Unassembled WGS sequence"/>
</dbReference>
<feature type="compositionally biased region" description="Low complexity" evidence="1">
    <location>
        <begin position="162"/>
        <end position="175"/>
    </location>
</feature>
<dbReference type="VEuPathDB" id="VectorBase:AFAF020923"/>
<feature type="compositionally biased region" description="Low complexity" evidence="1">
    <location>
        <begin position="19"/>
        <end position="30"/>
    </location>
</feature>
<accession>A0A182R146</accession>
<feature type="compositionally biased region" description="Gly residues" evidence="1">
    <location>
        <begin position="35"/>
        <end position="49"/>
    </location>
</feature>
<dbReference type="STRING" id="69004.A0A182R146"/>
<proteinExistence type="predicted"/>
<dbReference type="EMBL" id="AXCN02001751">
    <property type="status" value="NOT_ANNOTATED_CDS"/>
    <property type="molecule type" value="Genomic_DNA"/>
</dbReference>
<evidence type="ECO:0000313" key="2">
    <source>
        <dbReference type="EnsemblMetazoa" id="AFAF020923-PA"/>
    </source>
</evidence>
<keyword evidence="3" id="KW-1185">Reference proteome</keyword>
<protein>
    <submittedName>
        <fullName evidence="2">Uncharacterized protein</fullName>
    </submittedName>
</protein>
<name>A0A182R146_9DIPT</name>
<evidence type="ECO:0000313" key="3">
    <source>
        <dbReference type="Proteomes" id="UP000075886"/>
    </source>
</evidence>
<organism evidence="2 3">
    <name type="scientific">Anopheles farauti</name>
    <dbReference type="NCBI Taxonomy" id="69004"/>
    <lineage>
        <taxon>Eukaryota</taxon>
        <taxon>Metazoa</taxon>
        <taxon>Ecdysozoa</taxon>
        <taxon>Arthropoda</taxon>
        <taxon>Hexapoda</taxon>
        <taxon>Insecta</taxon>
        <taxon>Pterygota</taxon>
        <taxon>Neoptera</taxon>
        <taxon>Endopterygota</taxon>
        <taxon>Diptera</taxon>
        <taxon>Nematocera</taxon>
        <taxon>Culicoidea</taxon>
        <taxon>Culicidae</taxon>
        <taxon>Anophelinae</taxon>
        <taxon>Anopheles</taxon>
    </lineage>
</organism>
<sequence>MVAVDLVELAGYSVSLKRASTPSDSGASSADPDDAGGGGGGGGVGGTDGGSTYKEHLLGGSISEDGLKSPEHADITLSKLPAKISRTPPTSSALHSLAETYRPVLLDRMSPYLPAVTFRADGSPYFPVAFSIPPVSLALLSSGHTGVPLCKRDEQSEPIDLSVKSKSSSRSSSESPQRIPNSSPLLLDPSETDHQSASATALVAKTVPLDLSTFVRSNSLPG</sequence>
<reference evidence="2" key="2">
    <citation type="submission" date="2020-05" db="UniProtKB">
        <authorList>
            <consortium name="EnsemblMetazoa"/>
        </authorList>
    </citation>
    <scope>IDENTIFICATION</scope>
    <source>
        <strain evidence="2">FAR1</strain>
    </source>
</reference>